<dbReference type="EMBL" id="AMCI01000672">
    <property type="protein sequence ID" value="EJX08231.1"/>
    <property type="molecule type" value="Genomic_DNA"/>
</dbReference>
<proteinExistence type="predicted"/>
<dbReference type="AlphaFoldDB" id="J9D675"/>
<organism evidence="1">
    <name type="scientific">gut metagenome</name>
    <dbReference type="NCBI Taxonomy" id="749906"/>
    <lineage>
        <taxon>unclassified sequences</taxon>
        <taxon>metagenomes</taxon>
        <taxon>organismal metagenomes</taxon>
    </lineage>
</organism>
<reference evidence="1" key="1">
    <citation type="journal article" date="2012" name="PLoS ONE">
        <title>Gene sets for utilization of primary and secondary nutrition supplies in the distal gut of endangered iberian lynx.</title>
        <authorList>
            <person name="Alcaide M."/>
            <person name="Messina E."/>
            <person name="Richter M."/>
            <person name="Bargiela R."/>
            <person name="Peplies J."/>
            <person name="Huws S.A."/>
            <person name="Newbold C.J."/>
            <person name="Golyshin P.N."/>
            <person name="Simon M.A."/>
            <person name="Lopez G."/>
            <person name="Yakimov M.M."/>
            <person name="Ferrer M."/>
        </authorList>
    </citation>
    <scope>NUCLEOTIDE SEQUENCE</scope>
</reference>
<accession>J9D675</accession>
<sequence length="26" mass="2881">ELKFVDSVSLLFITSSDVSKGVFLSY</sequence>
<evidence type="ECO:0000313" key="1">
    <source>
        <dbReference type="EMBL" id="EJX08231.1"/>
    </source>
</evidence>
<name>J9D675_9ZZZZ</name>
<protein>
    <submittedName>
        <fullName evidence="1">Uncharacterized protein</fullName>
    </submittedName>
</protein>
<comment type="caution">
    <text evidence="1">The sequence shown here is derived from an EMBL/GenBank/DDBJ whole genome shotgun (WGS) entry which is preliminary data.</text>
</comment>
<gene>
    <name evidence="1" type="ORF">EVA_03661</name>
</gene>
<feature type="non-terminal residue" evidence="1">
    <location>
        <position position="1"/>
    </location>
</feature>